<dbReference type="AlphaFoldDB" id="A0A395I7A7"/>
<dbReference type="VEuPathDB" id="FungiDB:BO97DRAFT_423031"/>
<dbReference type="PANTHER" id="PTHR45588">
    <property type="entry name" value="TPR DOMAIN-CONTAINING PROTEIN"/>
    <property type="match status" value="1"/>
</dbReference>
<accession>A0A395I7A7</accession>
<dbReference type="PANTHER" id="PTHR45588:SF1">
    <property type="entry name" value="WW DOMAIN-CONTAINING PROTEIN"/>
    <property type="match status" value="1"/>
</dbReference>
<dbReference type="OrthoDB" id="4509425at2759"/>
<dbReference type="STRING" id="1450537.A0A395I7A7"/>
<organism evidence="1 2">
    <name type="scientific">Aspergillus homomorphus (strain CBS 101889)</name>
    <dbReference type="NCBI Taxonomy" id="1450537"/>
    <lineage>
        <taxon>Eukaryota</taxon>
        <taxon>Fungi</taxon>
        <taxon>Dikarya</taxon>
        <taxon>Ascomycota</taxon>
        <taxon>Pezizomycotina</taxon>
        <taxon>Eurotiomycetes</taxon>
        <taxon>Eurotiomycetidae</taxon>
        <taxon>Eurotiales</taxon>
        <taxon>Aspergillaceae</taxon>
        <taxon>Aspergillus</taxon>
        <taxon>Aspergillus subgen. Circumdati</taxon>
    </lineage>
</organism>
<evidence type="ECO:0000313" key="1">
    <source>
        <dbReference type="EMBL" id="RAL14114.1"/>
    </source>
</evidence>
<gene>
    <name evidence="1" type="ORF">BO97DRAFT_423031</name>
</gene>
<evidence type="ECO:0000313" key="2">
    <source>
        <dbReference type="Proteomes" id="UP000248961"/>
    </source>
</evidence>
<sequence length="191" mass="21046">MVYYGKGIACAATGDVRTAEKYRELYAAAAKKVPPTRLDFPNRIVDVLKVARLCWMASWSIAKGNFEVAFKHLANAVEADDALLYTEPWGWVVPTRHAYAALSLEQGRVEDAARAYAEDLGLDGSLTRAQQHPNNVWALQGYHECSVKMGREAEAGIIAQQLKVAVAAAECADCFVVLLPEGGCWWTESRR</sequence>
<dbReference type="EMBL" id="KZ824276">
    <property type="protein sequence ID" value="RAL14114.1"/>
    <property type="molecule type" value="Genomic_DNA"/>
</dbReference>
<evidence type="ECO:0008006" key="3">
    <source>
        <dbReference type="Google" id="ProtNLM"/>
    </source>
</evidence>
<dbReference type="Proteomes" id="UP000248961">
    <property type="component" value="Unassembled WGS sequence"/>
</dbReference>
<proteinExistence type="predicted"/>
<dbReference type="InterPro" id="IPR011990">
    <property type="entry name" value="TPR-like_helical_dom_sf"/>
</dbReference>
<protein>
    <recommendedName>
        <fullName evidence="3">MalT-like TPR region domain-containing protein</fullName>
    </recommendedName>
</protein>
<dbReference type="RefSeq" id="XP_025553268.1">
    <property type="nucleotide sequence ID" value="XM_025696845.1"/>
</dbReference>
<dbReference type="Gene3D" id="1.25.40.10">
    <property type="entry name" value="Tetratricopeptide repeat domain"/>
    <property type="match status" value="1"/>
</dbReference>
<keyword evidence="2" id="KW-1185">Reference proteome</keyword>
<reference evidence="1 2" key="1">
    <citation type="submission" date="2018-02" db="EMBL/GenBank/DDBJ databases">
        <title>The genomes of Aspergillus section Nigri reveals drivers in fungal speciation.</title>
        <authorList>
            <consortium name="DOE Joint Genome Institute"/>
            <person name="Vesth T.C."/>
            <person name="Nybo J."/>
            <person name="Theobald S."/>
            <person name="Brandl J."/>
            <person name="Frisvad J.C."/>
            <person name="Nielsen K.F."/>
            <person name="Lyhne E.K."/>
            <person name="Kogle M.E."/>
            <person name="Kuo A."/>
            <person name="Riley R."/>
            <person name="Clum A."/>
            <person name="Nolan M."/>
            <person name="Lipzen A."/>
            <person name="Salamov A."/>
            <person name="Henrissat B."/>
            <person name="Wiebenga A."/>
            <person name="De vries R.P."/>
            <person name="Grigoriev I.V."/>
            <person name="Mortensen U.H."/>
            <person name="Andersen M.R."/>
            <person name="Baker S.E."/>
        </authorList>
    </citation>
    <scope>NUCLEOTIDE SEQUENCE [LARGE SCALE GENOMIC DNA]</scope>
    <source>
        <strain evidence="1 2">CBS 101889</strain>
    </source>
</reference>
<name>A0A395I7A7_ASPHC</name>
<dbReference type="GeneID" id="37201134"/>
<dbReference type="SUPFAM" id="SSF48452">
    <property type="entry name" value="TPR-like"/>
    <property type="match status" value="1"/>
</dbReference>